<dbReference type="InterPro" id="IPR004567">
    <property type="entry name" value="Type_II_PanK"/>
</dbReference>
<gene>
    <name evidence="2" type="ORF">TSIB3V08_LOCUS9688</name>
</gene>
<accession>A0A7R9G4E8</accession>
<protein>
    <submittedName>
        <fullName evidence="2">Uncharacterized protein</fullName>
    </submittedName>
</protein>
<reference evidence="2" key="1">
    <citation type="submission" date="2020-11" db="EMBL/GenBank/DDBJ databases">
        <authorList>
            <person name="Tran Van P."/>
        </authorList>
    </citation>
    <scope>NUCLEOTIDE SEQUENCE</scope>
</reference>
<evidence type="ECO:0000256" key="1">
    <source>
        <dbReference type="SAM" id="MobiDB-lite"/>
    </source>
</evidence>
<organism evidence="2">
    <name type="scientific">Timema shepardi</name>
    <name type="common">Walking stick</name>
    <dbReference type="NCBI Taxonomy" id="629360"/>
    <lineage>
        <taxon>Eukaryota</taxon>
        <taxon>Metazoa</taxon>
        <taxon>Ecdysozoa</taxon>
        <taxon>Arthropoda</taxon>
        <taxon>Hexapoda</taxon>
        <taxon>Insecta</taxon>
        <taxon>Pterygota</taxon>
        <taxon>Neoptera</taxon>
        <taxon>Polyneoptera</taxon>
        <taxon>Phasmatodea</taxon>
        <taxon>Timematodea</taxon>
        <taxon>Timematoidea</taxon>
        <taxon>Timematidae</taxon>
        <taxon>Timema</taxon>
    </lineage>
</organism>
<proteinExistence type="predicted"/>
<dbReference type="GO" id="GO:0005524">
    <property type="term" value="F:ATP binding"/>
    <property type="evidence" value="ECO:0007669"/>
    <property type="project" value="InterPro"/>
</dbReference>
<dbReference type="Gene3D" id="3.30.420.510">
    <property type="match status" value="1"/>
</dbReference>
<dbReference type="AlphaFoldDB" id="A0A7R9G4E8"/>
<dbReference type="SUPFAM" id="SSF53067">
    <property type="entry name" value="Actin-like ATPase domain"/>
    <property type="match status" value="1"/>
</dbReference>
<sequence>MHAMPWFGMDIGGTLCKLVYFEPKDITPDEADAEVETLKNIRRYLTKNSAYGKTGHRDTHLQNQEESERDNGATSPDRKLCLRRDKNTRQKWTNDIVTTADLYKTH</sequence>
<name>A0A7R9G4E8_TIMSH</name>
<dbReference type="Pfam" id="PF03630">
    <property type="entry name" value="Fumble"/>
    <property type="match status" value="1"/>
</dbReference>
<feature type="region of interest" description="Disordered" evidence="1">
    <location>
        <begin position="49"/>
        <end position="84"/>
    </location>
</feature>
<dbReference type="EMBL" id="OC005803">
    <property type="protein sequence ID" value="CAD7265657.1"/>
    <property type="molecule type" value="Genomic_DNA"/>
</dbReference>
<evidence type="ECO:0000313" key="2">
    <source>
        <dbReference type="EMBL" id="CAD7265657.1"/>
    </source>
</evidence>
<dbReference type="GO" id="GO:0015937">
    <property type="term" value="P:coenzyme A biosynthetic process"/>
    <property type="evidence" value="ECO:0007669"/>
    <property type="project" value="InterPro"/>
</dbReference>
<dbReference type="InterPro" id="IPR043129">
    <property type="entry name" value="ATPase_NBD"/>
</dbReference>